<sequence>MMRSTPVLVILWLSVIGILFFGARLVLERQATPPSSFSSENGQRTLLLQRANDGHFRVKGKINGQEVVFLMDTGATTVTLDTKLASTLGLPVGQKVTSQTANGTVEGFETRIPLLQFGGYTLQSVPAMVVPELGDEMLMGMNVISRFDVSLSRDEMKLTARKP</sequence>
<name>A0A1W1XIQ1_9NEIS</name>
<keyword evidence="1" id="KW-0378">Hydrolase</keyword>
<proteinExistence type="predicted"/>
<dbReference type="InterPro" id="IPR021109">
    <property type="entry name" value="Peptidase_aspartic_dom_sf"/>
</dbReference>
<dbReference type="EMBL" id="FWXD01000008">
    <property type="protein sequence ID" value="SMC23860.1"/>
    <property type="molecule type" value="Genomic_DNA"/>
</dbReference>
<accession>A0A1W1XIQ1</accession>
<dbReference type="InterPro" id="IPR034122">
    <property type="entry name" value="Retropepsin-like_bacterial"/>
</dbReference>
<dbReference type="NCBIfam" id="TIGR02281">
    <property type="entry name" value="clan_AA_DTGA"/>
    <property type="match status" value="1"/>
</dbReference>
<gene>
    <name evidence="1" type="ORF">SAMN02745857_01718</name>
</gene>
<dbReference type="Gene3D" id="2.40.70.10">
    <property type="entry name" value="Acid Proteases"/>
    <property type="match status" value="1"/>
</dbReference>
<organism evidence="1 2">
    <name type="scientific">Andreprevotia lacus DSM 23236</name>
    <dbReference type="NCBI Taxonomy" id="1121001"/>
    <lineage>
        <taxon>Bacteria</taxon>
        <taxon>Pseudomonadati</taxon>
        <taxon>Pseudomonadota</taxon>
        <taxon>Betaproteobacteria</taxon>
        <taxon>Neisseriales</taxon>
        <taxon>Chitinibacteraceae</taxon>
        <taxon>Andreprevotia</taxon>
    </lineage>
</organism>
<protein>
    <submittedName>
        <fullName evidence="1">Aspartyl protease family protein</fullName>
    </submittedName>
</protein>
<dbReference type="AlphaFoldDB" id="A0A1W1XIQ1"/>
<dbReference type="Pfam" id="PF13975">
    <property type="entry name" value="gag-asp_proteas"/>
    <property type="match status" value="1"/>
</dbReference>
<dbReference type="RefSeq" id="WP_084090374.1">
    <property type="nucleotide sequence ID" value="NZ_FWXD01000008.1"/>
</dbReference>
<reference evidence="1 2" key="1">
    <citation type="submission" date="2017-04" db="EMBL/GenBank/DDBJ databases">
        <authorList>
            <person name="Afonso C.L."/>
            <person name="Miller P.J."/>
            <person name="Scott M.A."/>
            <person name="Spackman E."/>
            <person name="Goraichik I."/>
            <person name="Dimitrov K.M."/>
            <person name="Suarez D.L."/>
            <person name="Swayne D.E."/>
        </authorList>
    </citation>
    <scope>NUCLEOTIDE SEQUENCE [LARGE SCALE GENOMIC DNA]</scope>
    <source>
        <strain evidence="1 2">DSM 23236</strain>
    </source>
</reference>
<dbReference type="GO" id="GO:0006508">
    <property type="term" value="P:proteolysis"/>
    <property type="evidence" value="ECO:0007669"/>
    <property type="project" value="UniProtKB-KW"/>
</dbReference>
<dbReference type="STRING" id="1121001.SAMN02745857_01718"/>
<dbReference type="GO" id="GO:0008233">
    <property type="term" value="F:peptidase activity"/>
    <property type="evidence" value="ECO:0007669"/>
    <property type="project" value="UniProtKB-KW"/>
</dbReference>
<evidence type="ECO:0000313" key="2">
    <source>
        <dbReference type="Proteomes" id="UP000192761"/>
    </source>
</evidence>
<evidence type="ECO:0000313" key="1">
    <source>
        <dbReference type="EMBL" id="SMC23860.1"/>
    </source>
</evidence>
<dbReference type="SUPFAM" id="SSF50630">
    <property type="entry name" value="Acid proteases"/>
    <property type="match status" value="1"/>
</dbReference>
<dbReference type="CDD" id="cd05483">
    <property type="entry name" value="retropepsin_like_bacteria"/>
    <property type="match status" value="1"/>
</dbReference>
<dbReference type="InterPro" id="IPR011969">
    <property type="entry name" value="Clan_AA_Asp_peptidase_C"/>
</dbReference>
<keyword evidence="2" id="KW-1185">Reference proteome</keyword>
<dbReference type="Proteomes" id="UP000192761">
    <property type="component" value="Unassembled WGS sequence"/>
</dbReference>
<dbReference type="OrthoDB" id="185963at2"/>
<keyword evidence="1" id="KW-0645">Protease</keyword>